<feature type="active site" description="Charge relay system" evidence="7 8">
    <location>
        <position position="165"/>
    </location>
</feature>
<accession>A0AA37WN96</accession>
<comment type="caution">
    <text evidence="14">The sequence shown here is derived from an EMBL/GenBank/DDBJ whole genome shotgun (WGS) entry which is preliminary data.</text>
</comment>
<dbReference type="PRINTS" id="PR00723">
    <property type="entry name" value="SUBTILISIN"/>
</dbReference>
<evidence type="ECO:0000313" key="14">
    <source>
        <dbReference type="EMBL" id="GLS27185.1"/>
    </source>
</evidence>
<evidence type="ECO:0000259" key="12">
    <source>
        <dbReference type="Pfam" id="PF02225"/>
    </source>
</evidence>
<dbReference type="InterPro" id="IPR023828">
    <property type="entry name" value="Peptidase_S8_Ser-AS"/>
</dbReference>
<evidence type="ECO:0000256" key="9">
    <source>
        <dbReference type="RuleBase" id="RU003355"/>
    </source>
</evidence>
<dbReference type="PROSITE" id="PS00136">
    <property type="entry name" value="SUBTILASE_ASP"/>
    <property type="match status" value="1"/>
</dbReference>
<dbReference type="PROSITE" id="PS00138">
    <property type="entry name" value="SUBTILASE_SER"/>
    <property type="match status" value="1"/>
</dbReference>
<dbReference type="InterPro" id="IPR000209">
    <property type="entry name" value="Peptidase_S8/S53_dom"/>
</dbReference>
<comment type="similarity">
    <text evidence="1 8 9">Belongs to the peptidase S8 family.</text>
</comment>
<dbReference type="PANTHER" id="PTHR43806">
    <property type="entry name" value="PEPTIDASE S8"/>
    <property type="match status" value="1"/>
</dbReference>
<dbReference type="PROSITE" id="PS51892">
    <property type="entry name" value="SUBTILASE"/>
    <property type="match status" value="1"/>
</dbReference>
<dbReference type="Gene3D" id="3.40.50.200">
    <property type="entry name" value="Peptidase S8/S53 domain"/>
    <property type="match status" value="1"/>
</dbReference>
<dbReference type="Gene3D" id="2.60.120.380">
    <property type="match status" value="1"/>
</dbReference>
<feature type="domain" description="Peptidase S8/S53" evidence="11">
    <location>
        <begin position="507"/>
        <end position="572"/>
    </location>
</feature>
<feature type="active site" description="Charge relay system" evidence="7 8">
    <location>
        <position position="522"/>
    </location>
</feature>
<evidence type="ECO:0000256" key="8">
    <source>
        <dbReference type="PROSITE-ProRule" id="PRU01240"/>
    </source>
</evidence>
<evidence type="ECO:0000256" key="2">
    <source>
        <dbReference type="ARBA" id="ARBA00022512"/>
    </source>
</evidence>
<organism evidence="14 15">
    <name type="scientific">Marinibactrum halimedae</name>
    <dbReference type="NCBI Taxonomy" id="1444977"/>
    <lineage>
        <taxon>Bacteria</taxon>
        <taxon>Pseudomonadati</taxon>
        <taxon>Pseudomonadota</taxon>
        <taxon>Gammaproteobacteria</taxon>
        <taxon>Cellvibrionales</taxon>
        <taxon>Cellvibrionaceae</taxon>
        <taxon>Marinibactrum</taxon>
    </lineage>
</organism>
<evidence type="ECO:0000256" key="3">
    <source>
        <dbReference type="ARBA" id="ARBA00022670"/>
    </source>
</evidence>
<evidence type="ECO:0000256" key="5">
    <source>
        <dbReference type="ARBA" id="ARBA00022801"/>
    </source>
</evidence>
<dbReference type="EMBL" id="BSPD01000067">
    <property type="protein sequence ID" value="GLS27185.1"/>
    <property type="molecule type" value="Genomic_DNA"/>
</dbReference>
<keyword evidence="4 10" id="KW-0732">Signal</keyword>
<dbReference type="PROSITE" id="PS00137">
    <property type="entry name" value="SUBTILASE_HIS"/>
    <property type="match status" value="1"/>
</dbReference>
<keyword evidence="3 8" id="KW-0645">Protease</keyword>
<evidence type="ECO:0000256" key="7">
    <source>
        <dbReference type="PIRSR" id="PIRSR615500-1"/>
    </source>
</evidence>
<gene>
    <name evidence="14" type="ORF">GCM10007877_29040</name>
</gene>
<keyword evidence="6 8" id="KW-0720">Serine protease</keyword>
<keyword evidence="15" id="KW-1185">Reference proteome</keyword>
<evidence type="ECO:0000259" key="11">
    <source>
        <dbReference type="Pfam" id="PF00082"/>
    </source>
</evidence>
<dbReference type="Pfam" id="PF02225">
    <property type="entry name" value="PA"/>
    <property type="match status" value="1"/>
</dbReference>
<dbReference type="InterPro" id="IPR007280">
    <property type="entry name" value="Peptidase_C_arc/bac"/>
</dbReference>
<feature type="domain" description="Peptidase C-terminal archaeal/bacterial" evidence="13">
    <location>
        <begin position="617"/>
        <end position="680"/>
    </location>
</feature>
<reference evidence="14 15" key="1">
    <citation type="journal article" date="2014" name="Int. J. Syst. Evol. Microbiol.">
        <title>Complete genome sequence of Corynebacterium casei LMG S-19264T (=DSM 44701T), isolated from a smear-ripened cheese.</title>
        <authorList>
            <consortium name="US DOE Joint Genome Institute (JGI-PGF)"/>
            <person name="Walter F."/>
            <person name="Albersmeier A."/>
            <person name="Kalinowski J."/>
            <person name="Ruckert C."/>
        </authorList>
    </citation>
    <scope>NUCLEOTIDE SEQUENCE [LARGE SCALE GENOMIC DNA]</scope>
    <source>
        <strain evidence="14 15">NBRC 110095</strain>
    </source>
</reference>
<proteinExistence type="inferred from homology"/>
<dbReference type="GO" id="GO:0005615">
    <property type="term" value="C:extracellular space"/>
    <property type="evidence" value="ECO:0007669"/>
    <property type="project" value="TreeGrafter"/>
</dbReference>
<dbReference type="InterPro" id="IPR023827">
    <property type="entry name" value="Peptidase_S8_Asp-AS"/>
</dbReference>
<protein>
    <recommendedName>
        <fullName evidence="16">Peptidase S8</fullName>
    </recommendedName>
</protein>
<feature type="domain" description="PA" evidence="12">
    <location>
        <begin position="419"/>
        <end position="495"/>
    </location>
</feature>
<dbReference type="SUPFAM" id="SSF52743">
    <property type="entry name" value="Subtilisin-like"/>
    <property type="match status" value="1"/>
</dbReference>
<evidence type="ECO:0000313" key="15">
    <source>
        <dbReference type="Proteomes" id="UP001156870"/>
    </source>
</evidence>
<keyword evidence="5 8" id="KW-0378">Hydrolase</keyword>
<dbReference type="InterPro" id="IPR036852">
    <property type="entry name" value="Peptidase_S8/S53_dom_sf"/>
</dbReference>
<dbReference type="InterPro" id="IPR015500">
    <property type="entry name" value="Peptidase_S8_subtilisin-rel"/>
</dbReference>
<evidence type="ECO:0000259" key="13">
    <source>
        <dbReference type="Pfam" id="PF04151"/>
    </source>
</evidence>
<dbReference type="InterPro" id="IPR022398">
    <property type="entry name" value="Peptidase_S8_His-AS"/>
</dbReference>
<sequence length="696" mass="73873">MVKQHFNAFRKSVLTAAIASCTVSAYATNNSDADMLSLEEAAALEQQSNRYMIYHGGSSAAPYYVLRAAGRTAKANRELIEKMGGRFIDSFKRGNRNFDVAELDEKQIRELKAEGSTVEKDGVLVLMSEDIPYGLSLTQVYDAENPEGEWISDANAGTKKVCVIDSGLELNHEDFTDQSANISGFNNPNDAFDAIHQNDPNDPNDNFRVSAGNPDFYVADPSWNTDQSGHGTHVAGTIAALRNGVGVASVMGGGNVELHIVKVFSDVGWAYNSDLISAATQCRNANADVINMSLGGGSRSPAAENFFQELEDDGILLVAAAGNGGDPESATDSMSYPASYDAVVSVAAIDEDEALADFSQKNTQVEIAAPGVGVLSTYPEALGRSPSFTIEDATFEVNAMGETIVASATGELFDFGLGTAENEGAKGKICLISRGEINFYTKVLNCENSGGTAAIIYNNRAGSFSGTLGDRYVNWHEGRDNLTIPAISLSMEDGEYVKDNFVGQVATVAVDGGEYQKLNGTSMASPHVAGIAALVWSQPAAEDCTNKQIRNILNTTAKDLGRNGRDTSFGYGLVQARDAISAIEENGCDGSTDTPPQDGILLEETGLSAPWLSNQTTYYEVVVSSGTLEVELSGGTGNADLYVYEGGRNGREVCSSTNRNNNESCTVPNARGTYTIGVSSGSWFGFSGVTLRATEN</sequence>
<feature type="chain" id="PRO_5041226479" description="Peptidase S8" evidence="10">
    <location>
        <begin position="28"/>
        <end position="696"/>
    </location>
</feature>
<dbReference type="Pfam" id="PF04151">
    <property type="entry name" value="PPC"/>
    <property type="match status" value="1"/>
</dbReference>
<dbReference type="GO" id="GO:0006508">
    <property type="term" value="P:proteolysis"/>
    <property type="evidence" value="ECO:0007669"/>
    <property type="project" value="UniProtKB-KW"/>
</dbReference>
<keyword evidence="2" id="KW-0964">Secreted</keyword>
<feature type="signal peptide" evidence="10">
    <location>
        <begin position="1"/>
        <end position="27"/>
    </location>
</feature>
<dbReference type="PANTHER" id="PTHR43806:SF11">
    <property type="entry name" value="CEREVISIN-RELATED"/>
    <property type="match status" value="1"/>
</dbReference>
<dbReference type="Pfam" id="PF00082">
    <property type="entry name" value="Peptidase_S8"/>
    <property type="match status" value="2"/>
</dbReference>
<dbReference type="InterPro" id="IPR050131">
    <property type="entry name" value="Peptidase_S8_subtilisin-like"/>
</dbReference>
<dbReference type="Gene3D" id="3.50.30.30">
    <property type="match status" value="1"/>
</dbReference>
<evidence type="ECO:0000256" key="1">
    <source>
        <dbReference type="ARBA" id="ARBA00011073"/>
    </source>
</evidence>
<feature type="active site" description="Charge relay system" evidence="7 8">
    <location>
        <position position="230"/>
    </location>
</feature>
<dbReference type="AlphaFoldDB" id="A0AA37WN96"/>
<dbReference type="RefSeq" id="WP_269783500.1">
    <property type="nucleotide sequence ID" value="NZ_BSPD01000067.1"/>
</dbReference>
<name>A0AA37WN96_9GAMM</name>
<dbReference type="GO" id="GO:0004252">
    <property type="term" value="F:serine-type endopeptidase activity"/>
    <property type="evidence" value="ECO:0007669"/>
    <property type="project" value="UniProtKB-UniRule"/>
</dbReference>
<dbReference type="Proteomes" id="UP001156870">
    <property type="component" value="Unassembled WGS sequence"/>
</dbReference>
<keyword evidence="2" id="KW-0134">Cell wall</keyword>
<evidence type="ECO:0008006" key="16">
    <source>
        <dbReference type="Google" id="ProtNLM"/>
    </source>
</evidence>
<evidence type="ECO:0000256" key="10">
    <source>
        <dbReference type="SAM" id="SignalP"/>
    </source>
</evidence>
<evidence type="ECO:0000256" key="4">
    <source>
        <dbReference type="ARBA" id="ARBA00022729"/>
    </source>
</evidence>
<dbReference type="InterPro" id="IPR003137">
    <property type="entry name" value="PA_domain"/>
</dbReference>
<evidence type="ECO:0000256" key="6">
    <source>
        <dbReference type="ARBA" id="ARBA00022825"/>
    </source>
</evidence>
<feature type="domain" description="Peptidase S8/S53" evidence="11">
    <location>
        <begin position="160"/>
        <end position="376"/>
    </location>
</feature>